<keyword evidence="2" id="KW-1185">Reference proteome</keyword>
<dbReference type="STRING" id="1795632.TH606_03570"/>
<evidence type="ECO:0000313" key="2">
    <source>
        <dbReference type="Proteomes" id="UP000076964"/>
    </source>
</evidence>
<dbReference type="Proteomes" id="UP000076964">
    <property type="component" value="Unassembled WGS sequence"/>
</dbReference>
<evidence type="ECO:0000313" key="1">
    <source>
        <dbReference type="EMBL" id="OAG28123.1"/>
    </source>
</evidence>
<organism evidence="1 2">
    <name type="scientific">Thermodesulfatator autotrophicus</name>
    <dbReference type="NCBI Taxonomy" id="1795632"/>
    <lineage>
        <taxon>Bacteria</taxon>
        <taxon>Pseudomonadati</taxon>
        <taxon>Thermodesulfobacteriota</taxon>
        <taxon>Thermodesulfobacteria</taxon>
        <taxon>Thermodesulfobacteriales</taxon>
        <taxon>Thermodesulfatatoraceae</taxon>
        <taxon>Thermodesulfatator</taxon>
    </lineage>
</organism>
<reference evidence="1 2" key="1">
    <citation type="submission" date="2016-02" db="EMBL/GenBank/DDBJ databases">
        <title>Draft genome sequence of Thermodesulfatator sp. S606.</title>
        <authorList>
            <person name="Lai Q."/>
            <person name="Cao J."/>
            <person name="Dupont S."/>
            <person name="Shao Z."/>
            <person name="Jebbar M."/>
            <person name="Alain K."/>
        </authorList>
    </citation>
    <scope>NUCLEOTIDE SEQUENCE [LARGE SCALE GENOMIC DNA]</scope>
    <source>
        <strain evidence="1 2">S606</strain>
    </source>
</reference>
<protein>
    <submittedName>
        <fullName evidence="1">Uncharacterized protein</fullName>
    </submittedName>
</protein>
<accession>A0A177E837</accession>
<proteinExistence type="predicted"/>
<comment type="caution">
    <text evidence="1">The sequence shown here is derived from an EMBL/GenBank/DDBJ whole genome shotgun (WGS) entry which is preliminary data.</text>
</comment>
<dbReference type="InterPro" id="IPR054230">
    <property type="entry name" value="DUF6955"/>
</dbReference>
<dbReference type="AlphaFoldDB" id="A0A177E837"/>
<dbReference type="Pfam" id="PF22271">
    <property type="entry name" value="DUF6955"/>
    <property type="match status" value="1"/>
</dbReference>
<name>A0A177E837_9BACT</name>
<dbReference type="EMBL" id="LSFI01000012">
    <property type="protein sequence ID" value="OAG28123.1"/>
    <property type="molecule type" value="Genomic_DNA"/>
</dbReference>
<sequence>MKMGEYFIVVLLDDHRMAKIRGTGLEENIKYMFGGELRLLEVPVNEELKDKILQEFDTARVDSRGAITDVPVAFMRELFNQIVEKKSLGPEVVEAVLQKVDEIKEAAAKESEYLPPPEID</sequence>
<dbReference type="OrthoDB" id="9791271at2"/>
<gene>
    <name evidence="1" type="ORF">TH606_03570</name>
</gene>